<dbReference type="KEGG" id="nta:107769942"/>
<dbReference type="PANTHER" id="PTHR13271">
    <property type="entry name" value="UNCHARACTERIZED PUTATIVE METHYLTRANSFERASE"/>
    <property type="match status" value="1"/>
</dbReference>
<protein>
    <submittedName>
        <fullName evidence="2">Ribosomal lysine N-methyltransferase 3 isoform X1</fullName>
    </submittedName>
</protein>
<dbReference type="STRING" id="4097.A0A1S3XXL1"/>
<keyword evidence="1" id="KW-1185">Reference proteome</keyword>
<evidence type="ECO:0000313" key="1">
    <source>
        <dbReference type="Proteomes" id="UP000790787"/>
    </source>
</evidence>
<dbReference type="PaxDb" id="4097-A0A1S3XXL1"/>
<dbReference type="InterPro" id="IPR050600">
    <property type="entry name" value="SETD3_SETD6_MTase"/>
</dbReference>
<dbReference type="Gene3D" id="3.90.1410.10">
    <property type="entry name" value="set domain protein methyltransferase, domain 1"/>
    <property type="match status" value="1"/>
</dbReference>
<sequence>MGLTRSFAGPLSKISSSAYYPYLRPPLSAAAVAMTTRKLRAFKKWMKSLGVDCSDALDLVVTANSSEVSVRALCDLHEGDVVARIPKDSCLTIKTSGARQIIEEAELDGYLGLAVAVMYERSLGPLSPWFGYLQLLPYSEPIPLLWSLSEIHSLLAGTELHKIVKDDKALIYEDWKECIEPLLTSGSLQLKPEYFGVEEYLAAKSLIASRSFEIDDYHGFGMVPLADLFNHKTGAEDVHFTLVSSHSELDNDADHGKYENNNNGPTKRNSHSGAECFSVSDLESSHSELEDDAHNDKHENSNHEPTKAHSRSESISGSYSEFSSVSGDDLTDLEMIMVKEVKAGAEVFNTYGSLGNAALLHRYGFAEADNQYDIVNLDLELVLHWSSSRFSHRYSRRRLSLWKKLDYSGCISQNSEYFEISFDGEPQVELLILLYIMLLPDEVYTELDLAVSITGDFEKSMSFTLSKKGIILFGNSLELSNSMLLTDGVCAALSALADIRESLYGSNCLEDDIKALNCCCLVKEPKRYYSSVLRISERRILEKLRCYAFASAVIWTKEGGKTRKRAKTV</sequence>
<reference evidence="1" key="1">
    <citation type="journal article" date="2014" name="Nat. Commun.">
        <title>The tobacco genome sequence and its comparison with those of tomato and potato.</title>
        <authorList>
            <person name="Sierro N."/>
            <person name="Battey J.N."/>
            <person name="Ouadi S."/>
            <person name="Bakaher N."/>
            <person name="Bovet L."/>
            <person name="Willig A."/>
            <person name="Goepfert S."/>
            <person name="Peitsch M.C."/>
            <person name="Ivanov N.V."/>
        </authorList>
    </citation>
    <scope>NUCLEOTIDE SEQUENCE [LARGE SCALE GENOMIC DNA]</scope>
</reference>
<dbReference type="RefSeq" id="XP_016444686.1">
    <property type="nucleotide sequence ID" value="XM_016589200.1"/>
</dbReference>
<dbReference type="InterPro" id="IPR011383">
    <property type="entry name" value="N-lys_methylase_SETD6"/>
</dbReference>
<dbReference type="PIRSF" id="PIRSF011771">
    <property type="entry name" value="RMS1_SET"/>
    <property type="match status" value="1"/>
</dbReference>
<proteinExistence type="predicted"/>
<name>A0A1S3XXL1_TOBAC</name>
<organism evidence="1 2">
    <name type="scientific">Nicotiana tabacum</name>
    <name type="common">Common tobacco</name>
    <dbReference type="NCBI Taxonomy" id="4097"/>
    <lineage>
        <taxon>Eukaryota</taxon>
        <taxon>Viridiplantae</taxon>
        <taxon>Streptophyta</taxon>
        <taxon>Embryophyta</taxon>
        <taxon>Tracheophyta</taxon>
        <taxon>Spermatophyta</taxon>
        <taxon>Magnoliopsida</taxon>
        <taxon>eudicotyledons</taxon>
        <taxon>Gunneridae</taxon>
        <taxon>Pentapetalae</taxon>
        <taxon>asterids</taxon>
        <taxon>lamiids</taxon>
        <taxon>Solanales</taxon>
        <taxon>Solanaceae</taxon>
        <taxon>Nicotianoideae</taxon>
        <taxon>Nicotianeae</taxon>
        <taxon>Nicotiana</taxon>
    </lineage>
</organism>
<dbReference type="Proteomes" id="UP000790787">
    <property type="component" value="Chromosome 21"/>
</dbReference>
<dbReference type="InterPro" id="IPR046341">
    <property type="entry name" value="SET_dom_sf"/>
</dbReference>
<dbReference type="SUPFAM" id="SSF82199">
    <property type="entry name" value="SET domain"/>
    <property type="match status" value="2"/>
</dbReference>
<dbReference type="GeneID" id="107769942"/>
<dbReference type="GO" id="GO:0016279">
    <property type="term" value="F:protein-lysine N-methyltransferase activity"/>
    <property type="evidence" value="ECO:0000318"/>
    <property type="project" value="GO_Central"/>
</dbReference>
<evidence type="ECO:0000313" key="2">
    <source>
        <dbReference type="RefSeq" id="XP_016444686.1"/>
    </source>
</evidence>
<reference evidence="2" key="2">
    <citation type="submission" date="2025-08" db="UniProtKB">
        <authorList>
            <consortium name="RefSeq"/>
        </authorList>
    </citation>
    <scope>IDENTIFICATION</scope>
</reference>
<gene>
    <name evidence="2" type="primary">LOC107769942</name>
</gene>
<dbReference type="PANTHER" id="PTHR13271:SF34">
    <property type="entry name" value="N-LYSINE METHYLTRANSFERASE SETD6"/>
    <property type="match status" value="1"/>
</dbReference>
<accession>A0A1S3XXL1</accession>
<dbReference type="AlphaFoldDB" id="A0A1S3XXL1"/>
<dbReference type="OrthoDB" id="441812at2759"/>
<dbReference type="GO" id="GO:0005634">
    <property type="term" value="C:nucleus"/>
    <property type="evidence" value="ECO:0000318"/>
    <property type="project" value="GO_Central"/>
</dbReference>